<dbReference type="KEGG" id="sus:Acid_3188"/>
<dbReference type="CDD" id="cd24138">
    <property type="entry name" value="TtcA-like"/>
    <property type="match status" value="1"/>
</dbReference>
<dbReference type="SUPFAM" id="SSF52402">
    <property type="entry name" value="Adenine nucleotide alpha hydrolases-like"/>
    <property type="match status" value="1"/>
</dbReference>
<dbReference type="InterPro" id="IPR014729">
    <property type="entry name" value="Rossmann-like_a/b/a_fold"/>
</dbReference>
<reference evidence="3" key="1">
    <citation type="submission" date="2006-10" db="EMBL/GenBank/DDBJ databases">
        <title>Complete sequence of Solibacter usitatus Ellin6076.</title>
        <authorList>
            <consortium name="US DOE Joint Genome Institute"/>
            <person name="Copeland A."/>
            <person name="Lucas S."/>
            <person name="Lapidus A."/>
            <person name="Barry K."/>
            <person name="Detter J.C."/>
            <person name="Glavina del Rio T."/>
            <person name="Hammon N."/>
            <person name="Israni S."/>
            <person name="Dalin E."/>
            <person name="Tice H."/>
            <person name="Pitluck S."/>
            <person name="Thompson L.S."/>
            <person name="Brettin T."/>
            <person name="Bruce D."/>
            <person name="Han C."/>
            <person name="Tapia R."/>
            <person name="Gilna P."/>
            <person name="Schmutz J."/>
            <person name="Larimer F."/>
            <person name="Land M."/>
            <person name="Hauser L."/>
            <person name="Kyrpides N."/>
            <person name="Mikhailova N."/>
            <person name="Janssen P.H."/>
            <person name="Kuske C.R."/>
            <person name="Richardson P."/>
        </authorList>
    </citation>
    <scope>NUCLEOTIDE SEQUENCE</scope>
    <source>
        <strain evidence="3">Ellin6076</strain>
    </source>
</reference>
<dbReference type="GO" id="GO:0008033">
    <property type="term" value="P:tRNA processing"/>
    <property type="evidence" value="ECO:0007669"/>
    <property type="project" value="InterPro"/>
</dbReference>
<dbReference type="InterPro" id="IPR011063">
    <property type="entry name" value="TilS/TtcA_N"/>
</dbReference>
<dbReference type="PANTHER" id="PTHR43686:SF1">
    <property type="entry name" value="AMINOTRAN_5 DOMAIN-CONTAINING PROTEIN"/>
    <property type="match status" value="1"/>
</dbReference>
<evidence type="ECO:0000259" key="2">
    <source>
        <dbReference type="Pfam" id="PF01171"/>
    </source>
</evidence>
<gene>
    <name evidence="3" type="ordered locus">Acid_3188</name>
</gene>
<evidence type="ECO:0000256" key="1">
    <source>
        <dbReference type="ARBA" id="ARBA00022679"/>
    </source>
</evidence>
<dbReference type="PANTHER" id="PTHR43686">
    <property type="entry name" value="SULFURTRANSFERASE-RELATED"/>
    <property type="match status" value="1"/>
</dbReference>
<dbReference type="AlphaFoldDB" id="Q022D8"/>
<dbReference type="eggNOG" id="COG0037">
    <property type="taxonomic scope" value="Bacteria"/>
</dbReference>
<dbReference type="STRING" id="234267.Acid_3188"/>
<keyword evidence="1" id="KW-0808">Transferase</keyword>
<feature type="domain" description="tRNA(Ile)-lysidine/2-thiocytidine synthase N-terminal" evidence="2">
    <location>
        <begin position="27"/>
        <end position="189"/>
    </location>
</feature>
<dbReference type="GO" id="GO:0016740">
    <property type="term" value="F:transferase activity"/>
    <property type="evidence" value="ECO:0007669"/>
    <property type="project" value="UniProtKB-KW"/>
</dbReference>
<organism evidence="3">
    <name type="scientific">Solibacter usitatus (strain Ellin6076)</name>
    <dbReference type="NCBI Taxonomy" id="234267"/>
    <lineage>
        <taxon>Bacteria</taxon>
        <taxon>Pseudomonadati</taxon>
        <taxon>Acidobacteriota</taxon>
        <taxon>Terriglobia</taxon>
        <taxon>Bryobacterales</taxon>
        <taxon>Solibacteraceae</taxon>
        <taxon>Candidatus Solibacter</taxon>
    </lineage>
</organism>
<protein>
    <submittedName>
        <fullName evidence="3">PP-loop domain protein</fullName>
    </submittedName>
</protein>
<dbReference type="FunCoup" id="Q022D8">
    <property type="interactions" value="426"/>
</dbReference>
<dbReference type="EMBL" id="CP000473">
    <property type="protein sequence ID" value="ABJ84165.1"/>
    <property type="molecule type" value="Genomic_DNA"/>
</dbReference>
<sequence>MDLEKTLLHKVGEAIHRFKMIRDGDRVAVALSGGKDSATMLEALLLLQKRAPIDFSVVSFTVEQGKFLRPIEPVGEYLKQRGIPWTYFRDDPSMRLLEEQPDHGCDLCSRYRRRAVYEIARDLGVNVIAFGHTADDFCEALLRNTMFTGKLSSLPPVTWSRNRDYRLIRPLCFVTEDITTAYAASMGIPVIPCGCSQRTGTVRRALRDLFAGLEQEHPHLKENMLSAMGNVDTSRLLDTRFLNDAPETKTEELFPIVTEM</sequence>
<accession>Q022D8</accession>
<dbReference type="Gene3D" id="3.40.50.620">
    <property type="entry name" value="HUPs"/>
    <property type="match status" value="1"/>
</dbReference>
<dbReference type="InterPro" id="IPR035107">
    <property type="entry name" value="tRNA_thiolation_TtcA_Ctu1"/>
</dbReference>
<dbReference type="Pfam" id="PF01171">
    <property type="entry name" value="ATP_bind_3"/>
    <property type="match status" value="1"/>
</dbReference>
<dbReference type="OrthoDB" id="9801054at2"/>
<name>Q022D8_SOLUE</name>
<dbReference type="HOGENOM" id="CLU_026481_5_0_0"/>
<proteinExistence type="predicted"/>
<dbReference type="InParanoid" id="Q022D8"/>
<dbReference type="PIRSF" id="PIRSF004976">
    <property type="entry name" value="ATPase_YdaO"/>
    <property type="match status" value="1"/>
</dbReference>
<evidence type="ECO:0000313" key="3">
    <source>
        <dbReference type="EMBL" id="ABJ84165.1"/>
    </source>
</evidence>